<keyword evidence="12 22" id="KW-0472">Membrane</keyword>
<protein>
    <recommendedName>
        <fullName evidence="23">Ionotropic glutamate receptor C-terminal domain-containing protein</fullName>
    </recommendedName>
</protein>
<dbReference type="Gene3D" id="3.40.50.2300">
    <property type="match status" value="3"/>
</dbReference>
<evidence type="ECO:0000313" key="25">
    <source>
        <dbReference type="Proteomes" id="UP001222027"/>
    </source>
</evidence>
<feature type="transmembrane region" description="Helical" evidence="22">
    <location>
        <begin position="581"/>
        <end position="599"/>
    </location>
</feature>
<comment type="function">
    <text evidence="19">Probable beta-1,4-glucan synthase rather involved in the synthesis of the xyloglucan backbone than cellulose. Seems to work simultaneously with xyloglucan 6-xylosyltransferase. Xyloglucan is a noncellulosic polysaccharides of plant cell wall and consists of a glucan backbone substituted by xylose, galactose and fucose.</text>
</comment>
<accession>A0AAV8PBJ2</accession>
<organism evidence="24 25">
    <name type="scientific">Ensete ventricosum</name>
    <name type="common">Abyssinian banana</name>
    <name type="synonym">Musa ensete</name>
    <dbReference type="NCBI Taxonomy" id="4639"/>
    <lineage>
        <taxon>Eukaryota</taxon>
        <taxon>Viridiplantae</taxon>
        <taxon>Streptophyta</taxon>
        <taxon>Embryophyta</taxon>
        <taxon>Tracheophyta</taxon>
        <taxon>Spermatophyta</taxon>
        <taxon>Magnoliopsida</taxon>
        <taxon>Liliopsida</taxon>
        <taxon>Zingiberales</taxon>
        <taxon>Musaceae</taxon>
        <taxon>Ensete</taxon>
    </lineage>
</organism>
<evidence type="ECO:0000256" key="15">
    <source>
        <dbReference type="ARBA" id="ARBA00023286"/>
    </source>
</evidence>
<dbReference type="SMART" id="SM00079">
    <property type="entry name" value="PBPe"/>
    <property type="match status" value="1"/>
</dbReference>
<keyword evidence="16" id="KW-0407">Ion channel</keyword>
<dbReference type="GO" id="GO:0015276">
    <property type="term" value="F:ligand-gated monoatomic ion channel activity"/>
    <property type="evidence" value="ECO:0007669"/>
    <property type="project" value="InterPro"/>
</dbReference>
<keyword evidence="5" id="KW-0328">Glycosyltransferase</keyword>
<dbReference type="InterPro" id="IPR028082">
    <property type="entry name" value="Peripla_BP_I"/>
</dbReference>
<comment type="caution">
    <text evidence="24">The sequence shown here is derived from an EMBL/GenBank/DDBJ whole genome shotgun (WGS) entry which is preliminary data.</text>
</comment>
<dbReference type="SUPFAM" id="SSF53850">
    <property type="entry name" value="Periplasmic binding protein-like II"/>
    <property type="match status" value="1"/>
</dbReference>
<feature type="transmembrane region" description="Helical" evidence="22">
    <location>
        <begin position="1529"/>
        <end position="1558"/>
    </location>
</feature>
<dbReference type="InterPro" id="IPR029044">
    <property type="entry name" value="Nucleotide-diphossugar_trans"/>
</dbReference>
<reference evidence="24 25" key="1">
    <citation type="submission" date="2022-12" db="EMBL/GenBank/DDBJ databases">
        <title>Chromosome-scale assembly of the Ensete ventricosum genome.</title>
        <authorList>
            <person name="Dussert Y."/>
            <person name="Stocks J."/>
            <person name="Wendawek A."/>
            <person name="Woldeyes F."/>
            <person name="Nichols R.A."/>
            <person name="Borrell J.S."/>
        </authorList>
    </citation>
    <scope>NUCLEOTIDE SEQUENCE [LARGE SCALE GENOMIC DNA]</scope>
    <source>
        <strain evidence="25">cv. Maze</strain>
        <tissue evidence="24">Seeds</tissue>
    </source>
</reference>
<dbReference type="GO" id="GO:0016757">
    <property type="term" value="F:glycosyltransferase activity"/>
    <property type="evidence" value="ECO:0007669"/>
    <property type="project" value="UniProtKB-KW"/>
</dbReference>
<evidence type="ECO:0000256" key="17">
    <source>
        <dbReference type="ARBA" id="ARBA00023316"/>
    </source>
</evidence>
<dbReference type="Gene3D" id="3.90.550.10">
    <property type="entry name" value="Spore Coat Polysaccharide Biosynthesis Protein SpsA, Chain A"/>
    <property type="match status" value="1"/>
</dbReference>
<dbReference type="SUPFAM" id="SSF53822">
    <property type="entry name" value="Periplasmic binding protein-like I"/>
    <property type="match status" value="1"/>
</dbReference>
<dbReference type="FunFam" id="3.40.190.10:FF:000103">
    <property type="entry name" value="Glutamate receptor"/>
    <property type="match status" value="1"/>
</dbReference>
<keyword evidence="10" id="KW-0333">Golgi apparatus</keyword>
<feature type="transmembrane region" description="Helical" evidence="22">
    <location>
        <begin position="557"/>
        <end position="575"/>
    </location>
</feature>
<dbReference type="CDD" id="cd13686">
    <property type="entry name" value="GluR_Plant"/>
    <property type="match status" value="1"/>
</dbReference>
<feature type="compositionally biased region" description="Polar residues" evidence="21">
    <location>
        <begin position="845"/>
        <end position="856"/>
    </location>
</feature>
<feature type="transmembrane region" description="Helical" evidence="22">
    <location>
        <begin position="763"/>
        <end position="786"/>
    </location>
</feature>
<keyword evidence="14" id="KW-0325">Glycoprotein</keyword>
<evidence type="ECO:0000256" key="18">
    <source>
        <dbReference type="ARBA" id="ARBA00049638"/>
    </source>
</evidence>
<dbReference type="SUPFAM" id="SSF53448">
    <property type="entry name" value="Nucleotide-diphospho-sugar transferases"/>
    <property type="match status" value="1"/>
</dbReference>
<feature type="transmembrane region" description="Helical" evidence="22">
    <location>
        <begin position="526"/>
        <end position="545"/>
    </location>
</feature>
<proteinExistence type="inferred from homology"/>
<keyword evidence="9 22" id="KW-1133">Transmembrane helix</keyword>
<feature type="region of interest" description="Disordered" evidence="21">
    <location>
        <begin position="815"/>
        <end position="886"/>
    </location>
</feature>
<comment type="subcellular location">
    <subcellularLocation>
        <location evidence="1">Golgi apparatus membrane</location>
        <topology evidence="1">Multi-pass membrane protein</topology>
    </subcellularLocation>
</comment>
<evidence type="ECO:0000256" key="7">
    <source>
        <dbReference type="ARBA" id="ARBA00022692"/>
    </source>
</evidence>
<keyword evidence="8" id="KW-0732">Signal</keyword>
<keyword evidence="7 22" id="KW-0812">Transmembrane</keyword>
<feature type="transmembrane region" description="Helical" evidence="22">
    <location>
        <begin position="1012"/>
        <end position="1036"/>
    </location>
</feature>
<dbReference type="FunFam" id="1.10.287.70:FF:000037">
    <property type="entry name" value="Glutamate receptor"/>
    <property type="match status" value="1"/>
</dbReference>
<evidence type="ECO:0000256" key="13">
    <source>
        <dbReference type="ARBA" id="ARBA00023170"/>
    </source>
</evidence>
<dbReference type="Proteomes" id="UP001222027">
    <property type="component" value="Unassembled WGS sequence"/>
</dbReference>
<dbReference type="InterPro" id="IPR019594">
    <property type="entry name" value="Glu/Gly-bd"/>
</dbReference>
<name>A0AAV8PBJ2_ENSVE</name>
<dbReference type="InterPro" id="IPR001320">
    <property type="entry name" value="Iontro_rcpt_C"/>
</dbReference>
<dbReference type="Gene3D" id="3.40.190.10">
    <property type="entry name" value="Periplasmic binding protein-like II"/>
    <property type="match status" value="2"/>
</dbReference>
<comment type="function">
    <text evidence="18">Glutamate-gated receptor that probably acts as a non-selective cation channel. May be involved in light-signal transduction and calcium homeostasis via the regulation of calcium influx into cells.</text>
</comment>
<feature type="transmembrane region" description="Helical" evidence="22">
    <location>
        <begin position="1690"/>
        <end position="1705"/>
    </location>
</feature>
<keyword evidence="4" id="KW-0813">Transport</keyword>
<dbReference type="GO" id="GO:0000139">
    <property type="term" value="C:Golgi membrane"/>
    <property type="evidence" value="ECO:0007669"/>
    <property type="project" value="UniProtKB-SubCell"/>
</dbReference>
<comment type="similarity">
    <text evidence="20">Belongs to the glycosyltransferase 2 family. Plant cellulose synthase-like C subfamily.</text>
</comment>
<evidence type="ECO:0000256" key="10">
    <source>
        <dbReference type="ARBA" id="ARBA00023034"/>
    </source>
</evidence>
<dbReference type="PANTHER" id="PTHR32044:SF80">
    <property type="entry name" value="XYLOGLUCAN GLYCOSYLTRANSFERASE 2-RELATED"/>
    <property type="match status" value="1"/>
</dbReference>
<dbReference type="GO" id="GO:0071555">
    <property type="term" value="P:cell wall organization"/>
    <property type="evidence" value="ECO:0007669"/>
    <property type="project" value="UniProtKB-KW"/>
</dbReference>
<keyword evidence="13" id="KW-0675">Receptor</keyword>
<evidence type="ECO:0000256" key="16">
    <source>
        <dbReference type="ARBA" id="ARBA00023303"/>
    </source>
</evidence>
<evidence type="ECO:0000256" key="20">
    <source>
        <dbReference type="ARBA" id="ARBA00061151"/>
    </source>
</evidence>
<dbReference type="InterPro" id="IPR001173">
    <property type="entry name" value="Glyco_trans_2-like"/>
</dbReference>
<evidence type="ECO:0000259" key="23">
    <source>
        <dbReference type="SMART" id="SM00079"/>
    </source>
</evidence>
<keyword evidence="11" id="KW-0406">Ion transport</keyword>
<evidence type="ECO:0000256" key="1">
    <source>
        <dbReference type="ARBA" id="ARBA00004653"/>
    </source>
</evidence>
<comment type="similarity">
    <text evidence="2">Belongs to the glutamate-gated ion channel (TC 1.A.10.1) family.</text>
</comment>
<evidence type="ECO:0000256" key="11">
    <source>
        <dbReference type="ARBA" id="ARBA00023065"/>
    </source>
</evidence>
<comment type="subunit">
    <text evidence="3">May form heteromers.</text>
</comment>
<sequence length="1735" mass="195838">MIMAVEDFYTANPDYTTRLSLRWRDTDNSSISAASAALDLLKNVQVQAIIGPQTSTQAKFVAKLGDKAQVPIISFSATSLTMTTSQNPYFIHTAWNDSSQAQAIASLVEAFGWREVVPVYEDSDYGASIVPHLIDALQEVGADVPNRCMIPLLATTDQLLVELLKLNQSRTRVFVVHMSYTLAFRLFSIAQEAGMMGEGYVWITTYGLTDLVDLYGPSAARVMRGALGVRPYVRGTTKLQDFKARWRLRYHQESVNTTVTEPTVFGLWAYDTVWSLAMAAEAVRASSTSPFTWSNVTNGSTDLGRLGSSPTGPRLRELILNTTLVHGMSGRFELVEDGQVLQSRAFEILNVADHGWRRVGFWTPRYGVSRQMNKLADLRVAEWPGGGTKPPKGWEWPTAGKKLLIGVPVKPGFPEFVTAYNSVPDGYCIKVFEAVMSQLPYHVPIDYEIYADNHGESNGTYDDLVYQVFLQKYDAVVGDVTIRANRSLYVDFTLPFTESGVSMVVPIRDERRKDAWTFMNPLTPNLWLASGAAFVFTGLVVWFLEHRINDDFNRGRASYQIGTVFYFSFSTLVFAHREKVLSNLARVVVVIWLFVVLILQSSYTASLTSMLTVQQLQPTVSDVDQLVRDGSKVGYLKDSFMPGVLKRLKFNESQLIAYESPQEYHDALLNGSVAAIVDETPYLKVFLSRYCDKFTMVGPIDKTSGFGFAFPKGSPLVPDVSRAILSVAETSKMKDLENELYRNTSCTDKDPDMTSSRLTFNSFWGLFLISGSTSFSALILHLVFFLCEHRHGLQDGQRRSILGWLTTLAKLYSQTDSSAQAPEKAKPQDGTATGDIPDSPYPDSGWQTPSSVSNHANGYLEPEDNTGTPPEEEETPGREISVQTRGSPSFAEMLNERSWNPTCKDQICDTKNVERCHKSFGNCPSLLRFRKKGIEARTSNRMSECSPFAESYWIQLLPDSFSTELLFRDPLRLYNCGYLSPIYCLAEDWSSGAEDNLNRGSSCYLPSSLSSLALAVLTVEEIGALFAVSFLSWVGLQFGKKAMAPRLDFSDWWTRNSRKGTPVIVTMENPNYSVLEIDGPDEEAFGSVEKDRGKNAKQFSWVLLLKAHRAVGCVAWSATALWALLGVIKKRLISRQGVEAQGEKPGRGRLLPRVLRMFLVLSVVALAFEFVAYWNGWHFQKPNLQLPENLHIPETTEIRGWLHSAYLSWLLFRGDYIAHPIQMLTNICILLFIIQSADRMILCLGCFWIKLKRIKPRIDGDSFKEYEYPMVLIQIPMCNEREVYEQSISAICQIDWPKDRMLIQVLDDSDDEAIQILIRAEVSKWCQRGANIVYRHRLVRTGYKAGNLKSAMSCDYVQNYEFVAIFDADFQPNPDFLKLTIPHFKGNPELGLVQARWSFVNKDDNLLTRLQYINLCFHFEVEQQVNGVLLDFFGFNGTAGVWRIKALEDSGGWLERTTVEDMDIAVRAHLKGWKFIFLNDVKVLCEVPESYEAYRKQQHRWHSGPMHLFRLCLPDIIRSKISIWKKANLILLFFLLRKLILPFYSFTLFCVILPLTMFVPEAELPVWVICYVPVLMSFLNILPAPRSFPFIVPYLLFENTMSVTKFNAMVSGLFQLGSSYEWIVTKKTGRSSESDLLAAAERESKSMMSLSKIHKGVSESELGELSKLQEEEEKALPPVRKENKIYKKELALAFLLLVAAARSLLSAQGIHFYFLLFQGVSFLVVGLDLIGEQMS</sequence>
<dbReference type="Pfam" id="PF10613">
    <property type="entry name" value="Lig_chan-Glu_bd"/>
    <property type="match status" value="1"/>
</dbReference>
<evidence type="ECO:0000256" key="21">
    <source>
        <dbReference type="SAM" id="MobiDB-lite"/>
    </source>
</evidence>
<dbReference type="EMBL" id="JAQQAF010000006">
    <property type="protein sequence ID" value="KAJ8478311.1"/>
    <property type="molecule type" value="Genomic_DNA"/>
</dbReference>
<dbReference type="Pfam" id="PF13632">
    <property type="entry name" value="Glyco_trans_2_3"/>
    <property type="match status" value="1"/>
</dbReference>
<dbReference type="GO" id="GO:0099402">
    <property type="term" value="P:plant organ development"/>
    <property type="evidence" value="ECO:0007669"/>
    <property type="project" value="UniProtKB-ARBA"/>
</dbReference>
<dbReference type="InterPro" id="IPR044440">
    <property type="entry name" value="GABAb_receptor_plant_PBP1"/>
</dbReference>
<gene>
    <name evidence="24" type="ORF">OPV22_022038</name>
</gene>
<evidence type="ECO:0000313" key="24">
    <source>
        <dbReference type="EMBL" id="KAJ8478311.1"/>
    </source>
</evidence>
<keyword evidence="17" id="KW-0961">Cell wall biogenesis/degradation</keyword>
<dbReference type="GO" id="GO:0048868">
    <property type="term" value="P:pollen tube development"/>
    <property type="evidence" value="ECO:0007669"/>
    <property type="project" value="UniProtKB-ARBA"/>
</dbReference>
<evidence type="ECO:0000256" key="12">
    <source>
        <dbReference type="ARBA" id="ARBA00023136"/>
    </source>
</evidence>
<evidence type="ECO:0000256" key="5">
    <source>
        <dbReference type="ARBA" id="ARBA00022676"/>
    </source>
</evidence>
<evidence type="ECO:0000256" key="8">
    <source>
        <dbReference type="ARBA" id="ARBA00022729"/>
    </source>
</evidence>
<evidence type="ECO:0000256" key="14">
    <source>
        <dbReference type="ARBA" id="ARBA00023180"/>
    </source>
</evidence>
<dbReference type="PANTHER" id="PTHR32044">
    <property type="entry name" value="GLUCOMANNAN 4-BETA-MANNOSYLTRANSFERASE 9"/>
    <property type="match status" value="1"/>
</dbReference>
<feature type="domain" description="Ionotropic glutamate receptor C-terminal" evidence="23">
    <location>
        <begin position="402"/>
        <end position="743"/>
    </location>
</feature>
<evidence type="ECO:0000256" key="4">
    <source>
        <dbReference type="ARBA" id="ARBA00022448"/>
    </source>
</evidence>
<dbReference type="Gene3D" id="1.10.287.70">
    <property type="match status" value="1"/>
</dbReference>
<feature type="transmembrane region" description="Helical" evidence="22">
    <location>
        <begin position="1154"/>
        <end position="1174"/>
    </location>
</feature>
<keyword evidence="6" id="KW-0808">Transferase</keyword>
<dbReference type="Pfam" id="PF01094">
    <property type="entry name" value="ANF_receptor"/>
    <property type="match status" value="1"/>
</dbReference>
<dbReference type="InterPro" id="IPR001828">
    <property type="entry name" value="ANF_lig-bd_rcpt"/>
</dbReference>
<dbReference type="FunFam" id="3.90.550.10:FF:000007">
    <property type="entry name" value="probable xyloglucan glycosyltransferase 5"/>
    <property type="match status" value="1"/>
</dbReference>
<keyword evidence="15" id="KW-1071">Ligand-gated ion channel</keyword>
<feature type="transmembrane region" description="Helical" evidence="22">
    <location>
        <begin position="1223"/>
        <end position="1249"/>
    </location>
</feature>
<evidence type="ECO:0000256" key="3">
    <source>
        <dbReference type="ARBA" id="ARBA00011095"/>
    </source>
</evidence>
<feature type="transmembrane region" description="Helical" evidence="22">
    <location>
        <begin position="1564"/>
        <end position="1582"/>
    </location>
</feature>
<evidence type="ECO:0000256" key="6">
    <source>
        <dbReference type="ARBA" id="ARBA00022679"/>
    </source>
</evidence>
<dbReference type="Pfam" id="PF00060">
    <property type="entry name" value="Lig_chan"/>
    <property type="match status" value="1"/>
</dbReference>
<dbReference type="FunFam" id="3.40.50.2300:FF:000188">
    <property type="entry name" value="Glutamate receptor"/>
    <property type="match status" value="1"/>
</dbReference>
<evidence type="ECO:0000256" key="22">
    <source>
        <dbReference type="SAM" id="Phobius"/>
    </source>
</evidence>
<evidence type="ECO:0000256" key="2">
    <source>
        <dbReference type="ARBA" id="ARBA00008685"/>
    </source>
</evidence>
<evidence type="ECO:0000256" key="9">
    <source>
        <dbReference type="ARBA" id="ARBA00022989"/>
    </source>
</evidence>
<keyword evidence="25" id="KW-1185">Reference proteome</keyword>
<evidence type="ECO:0000256" key="19">
    <source>
        <dbReference type="ARBA" id="ARBA00055179"/>
    </source>
</evidence>
<dbReference type="CDD" id="cd19990">
    <property type="entry name" value="PBP1_GABAb_receptor_plant"/>
    <property type="match status" value="1"/>
</dbReference>